<accession>A0A0A8YRU9</accession>
<reference evidence="1" key="2">
    <citation type="journal article" date="2015" name="Data Brief">
        <title>Shoot transcriptome of the giant reed, Arundo donax.</title>
        <authorList>
            <person name="Barrero R.A."/>
            <person name="Guerrero F.D."/>
            <person name="Moolhuijzen P."/>
            <person name="Goolsby J.A."/>
            <person name="Tidwell J."/>
            <person name="Bellgard S.E."/>
            <person name="Bellgard M.I."/>
        </authorList>
    </citation>
    <scope>NUCLEOTIDE SEQUENCE</scope>
    <source>
        <tissue evidence="1">Shoot tissue taken approximately 20 cm above the soil surface</tissue>
    </source>
</reference>
<dbReference type="EMBL" id="GBRH01269397">
    <property type="protein sequence ID" value="JAD28498.1"/>
    <property type="molecule type" value="Transcribed_RNA"/>
</dbReference>
<dbReference type="AlphaFoldDB" id="A0A0A8YRU9"/>
<evidence type="ECO:0000313" key="1">
    <source>
        <dbReference type="EMBL" id="JAD28498.1"/>
    </source>
</evidence>
<proteinExistence type="predicted"/>
<protein>
    <submittedName>
        <fullName evidence="1">Uncharacterized protein</fullName>
    </submittedName>
</protein>
<reference evidence="1" key="1">
    <citation type="submission" date="2014-09" db="EMBL/GenBank/DDBJ databases">
        <authorList>
            <person name="Magalhaes I.L.F."/>
            <person name="Oliveira U."/>
            <person name="Santos F.R."/>
            <person name="Vidigal T.H.D.A."/>
            <person name="Brescovit A.D."/>
            <person name="Santos A.J."/>
        </authorList>
    </citation>
    <scope>NUCLEOTIDE SEQUENCE</scope>
    <source>
        <tissue evidence="1">Shoot tissue taken approximately 20 cm above the soil surface</tissue>
    </source>
</reference>
<name>A0A0A8YRU9_ARUDO</name>
<organism evidence="1">
    <name type="scientific">Arundo donax</name>
    <name type="common">Giant reed</name>
    <name type="synonym">Donax arundinaceus</name>
    <dbReference type="NCBI Taxonomy" id="35708"/>
    <lineage>
        <taxon>Eukaryota</taxon>
        <taxon>Viridiplantae</taxon>
        <taxon>Streptophyta</taxon>
        <taxon>Embryophyta</taxon>
        <taxon>Tracheophyta</taxon>
        <taxon>Spermatophyta</taxon>
        <taxon>Magnoliopsida</taxon>
        <taxon>Liliopsida</taxon>
        <taxon>Poales</taxon>
        <taxon>Poaceae</taxon>
        <taxon>PACMAD clade</taxon>
        <taxon>Arundinoideae</taxon>
        <taxon>Arundineae</taxon>
        <taxon>Arundo</taxon>
    </lineage>
</organism>
<sequence length="73" mass="7524">MCFHQTWPFSPVSSFCYGLGPCAVACGQAAAAAAAAAHAHGRSQLVVLVGPGLPWDFGDFWFMPSPATSAPAQ</sequence>